<keyword evidence="2" id="KW-1185">Reference proteome</keyword>
<organism evidence="1 2">
    <name type="scientific">Cohnella hongkongensis</name>
    <dbReference type="NCBI Taxonomy" id="178337"/>
    <lineage>
        <taxon>Bacteria</taxon>
        <taxon>Bacillati</taxon>
        <taxon>Bacillota</taxon>
        <taxon>Bacilli</taxon>
        <taxon>Bacillales</taxon>
        <taxon>Paenibacillaceae</taxon>
        <taxon>Cohnella</taxon>
    </lineage>
</organism>
<proteinExistence type="predicted"/>
<dbReference type="RefSeq" id="WP_378100261.1">
    <property type="nucleotide sequence ID" value="NZ_JBHSEP010000019.1"/>
</dbReference>
<dbReference type="EMBL" id="JBHSEP010000019">
    <property type="protein sequence ID" value="MFC4600825.1"/>
    <property type="molecule type" value="Genomic_DNA"/>
</dbReference>
<dbReference type="InterPro" id="IPR027417">
    <property type="entry name" value="P-loop_NTPase"/>
</dbReference>
<sequence length="176" mass="20675">MKNTVYIISGPAGVGKSTTSQRLVNELSRSAYISGDDVSHIPVNGRGKPWLDKDTLDLTWKNILCITKNLLDYEYDVVIDYVAFPKEVQRLSQELMDRNIRIVYVVLLADKETIMFRDQLRPEEVRMGERSLILLAEFENEVELMDRYKLYTHLFKEEQIPEIIEEIMKNEKYILR</sequence>
<gene>
    <name evidence="1" type="ORF">ACFO3S_21455</name>
</gene>
<accession>A0ABV9FFU6</accession>
<dbReference type="SUPFAM" id="SSF52540">
    <property type="entry name" value="P-loop containing nucleoside triphosphate hydrolases"/>
    <property type="match status" value="1"/>
</dbReference>
<dbReference type="Pfam" id="PF13671">
    <property type="entry name" value="AAA_33"/>
    <property type="match status" value="1"/>
</dbReference>
<dbReference type="Proteomes" id="UP001596028">
    <property type="component" value="Unassembled WGS sequence"/>
</dbReference>
<reference evidence="2" key="1">
    <citation type="journal article" date="2019" name="Int. J. Syst. Evol. Microbiol.">
        <title>The Global Catalogue of Microorganisms (GCM) 10K type strain sequencing project: providing services to taxonomists for standard genome sequencing and annotation.</title>
        <authorList>
            <consortium name="The Broad Institute Genomics Platform"/>
            <consortium name="The Broad Institute Genome Sequencing Center for Infectious Disease"/>
            <person name="Wu L."/>
            <person name="Ma J."/>
        </authorList>
    </citation>
    <scope>NUCLEOTIDE SEQUENCE [LARGE SCALE GENOMIC DNA]</scope>
    <source>
        <strain evidence="2">CCUG 49571</strain>
    </source>
</reference>
<evidence type="ECO:0000313" key="2">
    <source>
        <dbReference type="Proteomes" id="UP001596028"/>
    </source>
</evidence>
<dbReference type="Gene3D" id="3.40.50.300">
    <property type="entry name" value="P-loop containing nucleotide triphosphate hydrolases"/>
    <property type="match status" value="1"/>
</dbReference>
<protein>
    <submittedName>
        <fullName evidence="1">AAA family ATPase</fullName>
    </submittedName>
</protein>
<name>A0ABV9FFU6_9BACL</name>
<comment type="caution">
    <text evidence="1">The sequence shown here is derived from an EMBL/GenBank/DDBJ whole genome shotgun (WGS) entry which is preliminary data.</text>
</comment>
<evidence type="ECO:0000313" key="1">
    <source>
        <dbReference type="EMBL" id="MFC4600825.1"/>
    </source>
</evidence>